<dbReference type="RefSeq" id="WP_072273996.1">
    <property type="nucleotide sequence ID" value="NZ_CCXW01000004.1"/>
</dbReference>
<proteinExistence type="predicted"/>
<reference evidence="1 2" key="1">
    <citation type="journal article" date="2014" name="Genome Announc.">
        <title>Genome Sequence of Bacillus simplex Strain P558, Isolated from a Human Fecal Sample.</title>
        <authorList>
            <person name="Croce O."/>
            <person name="Hugon P."/>
            <person name="Lagier J.C."/>
            <person name="Bibi F."/>
            <person name="Robert C."/>
            <person name="Azhar E.I."/>
            <person name="Raoult D."/>
            <person name="Fournier P.E."/>
        </authorList>
    </citation>
    <scope>NUCLEOTIDE SEQUENCE [LARGE SCALE GENOMIC DNA]</scope>
    <source>
        <strain evidence="1 2">P558</strain>
    </source>
</reference>
<sequence>MSKEKKINLKKPKKWWVWVLAFIVIANIANGWDKEEVAKEEKTNETIAELKEEKKEEKEETPKQSLLLQGFSQISQYLNFLFFHTSIVLKI</sequence>
<evidence type="ECO:0000313" key="1">
    <source>
        <dbReference type="EMBL" id="CEG24951.1"/>
    </source>
</evidence>
<keyword evidence="2" id="KW-1185">Reference proteome</keyword>
<protein>
    <submittedName>
        <fullName evidence="1">Uncharacterized protein</fullName>
    </submittedName>
</protein>
<dbReference type="EMBL" id="CCXW01000004">
    <property type="protein sequence ID" value="CEG24951.1"/>
    <property type="molecule type" value="Genomic_DNA"/>
</dbReference>
<evidence type="ECO:0000313" key="2">
    <source>
        <dbReference type="Proteomes" id="UP000182110"/>
    </source>
</evidence>
<dbReference type="Proteomes" id="UP000182110">
    <property type="component" value="Unassembled WGS sequence"/>
</dbReference>
<dbReference type="AlphaFoldDB" id="A0AAN2PBZ3"/>
<gene>
    <name evidence="1" type="ORF">BN1180_05796</name>
</gene>
<accession>A0AAN2PBZ3</accession>
<organism evidence="1 2">
    <name type="scientific">Peribacillus simplex</name>
    <dbReference type="NCBI Taxonomy" id="1478"/>
    <lineage>
        <taxon>Bacteria</taxon>
        <taxon>Bacillati</taxon>
        <taxon>Bacillota</taxon>
        <taxon>Bacilli</taxon>
        <taxon>Bacillales</taxon>
        <taxon>Bacillaceae</taxon>
        <taxon>Peribacillus</taxon>
    </lineage>
</organism>
<comment type="caution">
    <text evidence="1">The sequence shown here is derived from an EMBL/GenBank/DDBJ whole genome shotgun (WGS) entry which is preliminary data.</text>
</comment>
<name>A0AAN2PBZ3_9BACI</name>